<evidence type="ECO:0000256" key="1">
    <source>
        <dbReference type="ARBA" id="ARBA00022729"/>
    </source>
</evidence>
<keyword evidence="1" id="KW-0732">Signal</keyword>
<evidence type="ECO:0000313" key="2">
    <source>
        <dbReference type="EMBL" id="KAF5399340.1"/>
    </source>
</evidence>
<gene>
    <name evidence="2" type="ORF">PHET_07720</name>
</gene>
<evidence type="ECO:0000313" key="3">
    <source>
        <dbReference type="Proteomes" id="UP000748531"/>
    </source>
</evidence>
<dbReference type="PANTHER" id="PTHR46769:SF2">
    <property type="entry name" value="FIBROCYSTIN-L ISOFORM 2 PRECURSOR-RELATED"/>
    <property type="match status" value="1"/>
</dbReference>
<dbReference type="AlphaFoldDB" id="A0A8J4WQ29"/>
<comment type="caution">
    <text evidence="2">The sequence shown here is derived from an EMBL/GenBank/DDBJ whole genome shotgun (WGS) entry which is preliminary data.</text>
</comment>
<dbReference type="EMBL" id="LUCH01004134">
    <property type="protein sequence ID" value="KAF5399340.1"/>
    <property type="molecule type" value="Genomic_DNA"/>
</dbReference>
<accession>A0A8J4WQ29</accession>
<dbReference type="PANTHER" id="PTHR46769">
    <property type="entry name" value="POLYCYSTIC KIDNEY AND HEPATIC DISEASE 1 (AUTOSOMAL RECESSIVE)-LIKE 1"/>
    <property type="match status" value="1"/>
</dbReference>
<dbReference type="OrthoDB" id="120976at2759"/>
<dbReference type="Proteomes" id="UP000748531">
    <property type="component" value="Unassembled WGS sequence"/>
</dbReference>
<keyword evidence="3" id="KW-1185">Reference proteome</keyword>
<reference evidence="2" key="1">
    <citation type="submission" date="2019-05" db="EMBL/GenBank/DDBJ databases">
        <title>Annotation for the trematode Paragonimus heterotremus.</title>
        <authorList>
            <person name="Choi Y.-J."/>
        </authorList>
    </citation>
    <scope>NUCLEOTIDE SEQUENCE</scope>
    <source>
        <strain evidence="2">LC</strain>
    </source>
</reference>
<organism evidence="2 3">
    <name type="scientific">Paragonimus heterotremus</name>
    <dbReference type="NCBI Taxonomy" id="100268"/>
    <lineage>
        <taxon>Eukaryota</taxon>
        <taxon>Metazoa</taxon>
        <taxon>Spiralia</taxon>
        <taxon>Lophotrochozoa</taxon>
        <taxon>Platyhelminthes</taxon>
        <taxon>Trematoda</taxon>
        <taxon>Digenea</taxon>
        <taxon>Plagiorchiida</taxon>
        <taxon>Troglotremata</taxon>
        <taxon>Troglotrematidae</taxon>
        <taxon>Paragonimus</taxon>
    </lineage>
</organism>
<proteinExistence type="predicted"/>
<protein>
    <submittedName>
        <fullName evidence="2">Uncharacterized protein</fullName>
    </submittedName>
</protein>
<name>A0A8J4WQ29_9TREM</name>
<dbReference type="InterPro" id="IPR052387">
    <property type="entry name" value="Fibrocystin"/>
</dbReference>
<sequence>MQGYKCGAALQHRLLLIESMDADQLVRRVAPIGFGTEGLQVNYLDLINGPADHGVCSSYVCMKRMSAFFVVVAQSKQFVTYFTATPPQHLRLRLFQASADYAVRVGFDYLTTARLDVYADGQYVKPSNGAYNDKVNYWIKFR</sequence>